<dbReference type="Gene3D" id="3.40.190.10">
    <property type="entry name" value="Periplasmic binding protein-like II"/>
    <property type="match status" value="1"/>
</dbReference>
<keyword evidence="1" id="KW-0732">Signal</keyword>
<evidence type="ECO:0000313" key="3">
    <source>
        <dbReference type="Proteomes" id="UP000633814"/>
    </source>
</evidence>
<organism evidence="2 3">
    <name type="scientific">Alishewanella maricola</name>
    <dbReference type="NCBI Taxonomy" id="2795740"/>
    <lineage>
        <taxon>Bacteria</taxon>
        <taxon>Pseudomonadati</taxon>
        <taxon>Pseudomonadota</taxon>
        <taxon>Gammaproteobacteria</taxon>
        <taxon>Alteromonadales</taxon>
        <taxon>Alteromonadaceae</taxon>
        <taxon>Alishewanella</taxon>
    </lineage>
</organism>
<feature type="chain" id="PRO_5046661581" description="PBP domain-containing protein" evidence="1">
    <location>
        <begin position="20"/>
        <end position="138"/>
    </location>
</feature>
<comment type="caution">
    <text evidence="2">The sequence shown here is derived from an EMBL/GenBank/DDBJ whole genome shotgun (WGS) entry which is preliminary data.</text>
</comment>
<dbReference type="SUPFAM" id="SSF53850">
    <property type="entry name" value="Periplasmic binding protein-like II"/>
    <property type="match status" value="1"/>
</dbReference>
<feature type="signal peptide" evidence="1">
    <location>
        <begin position="1"/>
        <end position="19"/>
    </location>
</feature>
<dbReference type="Proteomes" id="UP000633814">
    <property type="component" value="Unassembled WGS sequence"/>
</dbReference>
<sequence length="138" mass="15544">MTFLRSLCCLLLLACSVQAVEVVVHSSVSETTLSTAQLRAIFTMRQTRWTDGQAIQVFVLQSDHPHHQRFSRDKLKMFPYQLDAIWSRQRYSGIGSFPMQVDSAAELLLLLETTPGAIGYLPTDTLSSNLRVVTINEK</sequence>
<evidence type="ECO:0000256" key="1">
    <source>
        <dbReference type="SAM" id="SignalP"/>
    </source>
</evidence>
<evidence type="ECO:0008006" key="4">
    <source>
        <dbReference type="Google" id="ProtNLM"/>
    </source>
</evidence>
<name>A0ABS8BZE7_9ALTE</name>
<protein>
    <recommendedName>
        <fullName evidence="4">PBP domain-containing protein</fullName>
    </recommendedName>
</protein>
<keyword evidence="3" id="KW-1185">Reference proteome</keyword>
<proteinExistence type="predicted"/>
<dbReference type="RefSeq" id="WP_226749341.1">
    <property type="nucleotide sequence ID" value="NZ_JAEINI020000001.1"/>
</dbReference>
<gene>
    <name evidence="2" type="ORF">JAO78_000220</name>
</gene>
<reference evidence="2 3" key="1">
    <citation type="submission" date="2021-10" db="EMBL/GenBank/DDBJ databases">
        <title>Alishewanella koreense sp. nov. isolated from seawater of southwestern coast in South Korea and the proposal for the reclassification of Rheinheimera perlucida and Rheinheimera tuosuensis as Arsukibacterium perlucida and Arsukibacterium tuosuensis.</title>
        <authorList>
            <person name="Kim K.H."/>
            <person name="Ruan W."/>
            <person name="Kim K.R."/>
            <person name="Baek J.H."/>
            <person name="Jeon C.O."/>
        </authorList>
    </citation>
    <scope>NUCLEOTIDE SEQUENCE [LARGE SCALE GENOMIC DNA]</scope>
    <source>
        <strain evidence="2 3">16-MA</strain>
    </source>
</reference>
<dbReference type="EMBL" id="JAEINI020000001">
    <property type="protein sequence ID" value="MCB5225240.1"/>
    <property type="molecule type" value="Genomic_DNA"/>
</dbReference>
<evidence type="ECO:0000313" key="2">
    <source>
        <dbReference type="EMBL" id="MCB5225240.1"/>
    </source>
</evidence>
<accession>A0ABS8BZE7</accession>